<dbReference type="Proteomes" id="UP000789508">
    <property type="component" value="Unassembled WGS sequence"/>
</dbReference>
<name>A0A9N9H2L7_9GLOM</name>
<sequence>MSKSHFDENFQNTTSQDENSQSKISKNLFKKSLLNNNLQEFGISSQRFFCHSQAASQEITPGVELSLDEWTDPSRKSLWNFVIHIFAGRKYLWKLVDLFNQSHTGETLQECIQKIFDELSAHKFEAIVTDGG</sequence>
<evidence type="ECO:0000313" key="2">
    <source>
        <dbReference type="EMBL" id="CAG8653404.1"/>
    </source>
</evidence>
<feature type="compositionally biased region" description="Polar residues" evidence="1">
    <location>
        <begin position="9"/>
        <end position="21"/>
    </location>
</feature>
<keyword evidence="3" id="KW-1185">Reference proteome</keyword>
<accession>A0A9N9H2L7</accession>
<proteinExistence type="predicted"/>
<gene>
    <name evidence="2" type="ORF">ALEPTO_LOCUS10090</name>
</gene>
<feature type="region of interest" description="Disordered" evidence="1">
    <location>
        <begin position="1"/>
        <end position="23"/>
    </location>
</feature>
<evidence type="ECO:0000313" key="3">
    <source>
        <dbReference type="Proteomes" id="UP000789508"/>
    </source>
</evidence>
<dbReference type="OrthoDB" id="2441501at2759"/>
<comment type="caution">
    <text evidence="2">The sequence shown here is derived from an EMBL/GenBank/DDBJ whole genome shotgun (WGS) entry which is preliminary data.</text>
</comment>
<reference evidence="2" key="1">
    <citation type="submission" date="2021-06" db="EMBL/GenBank/DDBJ databases">
        <authorList>
            <person name="Kallberg Y."/>
            <person name="Tangrot J."/>
            <person name="Rosling A."/>
        </authorList>
    </citation>
    <scope>NUCLEOTIDE SEQUENCE</scope>
    <source>
        <strain evidence="2">FL130A</strain>
    </source>
</reference>
<protein>
    <submittedName>
        <fullName evidence="2">11584_t:CDS:1</fullName>
    </submittedName>
</protein>
<dbReference type="EMBL" id="CAJVPS010009826">
    <property type="protein sequence ID" value="CAG8653404.1"/>
    <property type="molecule type" value="Genomic_DNA"/>
</dbReference>
<evidence type="ECO:0000256" key="1">
    <source>
        <dbReference type="SAM" id="MobiDB-lite"/>
    </source>
</evidence>
<dbReference type="AlphaFoldDB" id="A0A9N9H2L7"/>
<organism evidence="2 3">
    <name type="scientific">Ambispora leptoticha</name>
    <dbReference type="NCBI Taxonomy" id="144679"/>
    <lineage>
        <taxon>Eukaryota</taxon>
        <taxon>Fungi</taxon>
        <taxon>Fungi incertae sedis</taxon>
        <taxon>Mucoromycota</taxon>
        <taxon>Glomeromycotina</taxon>
        <taxon>Glomeromycetes</taxon>
        <taxon>Archaeosporales</taxon>
        <taxon>Ambisporaceae</taxon>
        <taxon>Ambispora</taxon>
    </lineage>
</organism>